<dbReference type="Pfam" id="PF00005">
    <property type="entry name" value="ABC_tran"/>
    <property type="match status" value="1"/>
</dbReference>
<evidence type="ECO:0000256" key="2">
    <source>
        <dbReference type="ARBA" id="ARBA00005268"/>
    </source>
</evidence>
<keyword evidence="3 8" id="KW-0812">Transmembrane</keyword>
<keyword evidence="7 8" id="KW-0472">Membrane</keyword>
<dbReference type="SMART" id="SM00382">
    <property type="entry name" value="AAA"/>
    <property type="match status" value="1"/>
</dbReference>
<evidence type="ECO:0000256" key="3">
    <source>
        <dbReference type="ARBA" id="ARBA00022692"/>
    </source>
</evidence>
<sequence length="594" mass="65858">MTTHTANSRWLQFSADDEYEPAPDISPSGMAIAAVPVLCVFILSAALRLGNVQTLIIATIRCVAQLMILGLILYPIFVNNQPYVVIPYIFVMVLFAIREASVKPKHRYKGMRLHMLLSLMVGLTTSFAFISGLVLKPFPFWDASVMIPVCGMLMGSSVNALSLGMDRLLLSLSDSGGRGSARLQTYLACGASRWEASLPSIREAIETGLTPNLNQMSIMGLVSIPGMMAGQILGGTSPLVAAKYQIIIMFFICSNSTLVLFGTIFQAVFYNLFDKQHRFRSELVSKRKGGKPKDILLAIVSYTGEKMGLYKDDSDKADIGTTERTFSLNDTKSSTIGMKRGMFETFSSTNTSTNELLRLRNGEIEFADTLHLSELCLVINEGDLILLQGPSGCGKSTLLRGLALFESFGDSATLEVKGKSANGLGGAEYWRAEVCYVRQQGGQGLRGTPQELLRDLSALHSQKKRLEDTVDTSKRLDRLVRNVQKNIEKLELPVEMMSRRWDELSGGESQRVYLCVLLALCPQILLVDEPTSALDDRNSLLVEKLLLESNITLVWVTHNKDQMERLQEEERTTVVRYRDLSVNDDRVEDNFDPS</sequence>
<proteinExistence type="inferred from homology"/>
<dbReference type="SUPFAM" id="SSF52540">
    <property type="entry name" value="P-loop containing nucleoside triphosphate hydrolases"/>
    <property type="match status" value="1"/>
</dbReference>
<dbReference type="InParanoid" id="B8BR80"/>
<feature type="transmembrane region" description="Helical" evidence="8">
    <location>
        <begin position="54"/>
        <end position="77"/>
    </location>
</feature>
<dbReference type="GeneID" id="7446781"/>
<dbReference type="InterPro" id="IPR003593">
    <property type="entry name" value="AAA+_ATPase"/>
</dbReference>
<dbReference type="InterPro" id="IPR027417">
    <property type="entry name" value="P-loop_NTPase"/>
</dbReference>
<evidence type="ECO:0000313" key="11">
    <source>
        <dbReference type="Proteomes" id="UP000001449"/>
    </source>
</evidence>
<protein>
    <recommendedName>
        <fullName evidence="9">ABC transporter domain-containing protein</fullName>
    </recommendedName>
</protein>
<keyword evidence="6 8" id="KW-1133">Transmembrane helix</keyword>
<evidence type="ECO:0000313" key="10">
    <source>
        <dbReference type="EMBL" id="EED96488.1"/>
    </source>
</evidence>
<feature type="transmembrane region" description="Helical" evidence="8">
    <location>
        <begin position="113"/>
        <end position="134"/>
    </location>
</feature>
<evidence type="ECO:0000256" key="1">
    <source>
        <dbReference type="ARBA" id="ARBA00004141"/>
    </source>
</evidence>
<dbReference type="OMA" id="WITHESE"/>
<dbReference type="GO" id="GO:0016887">
    <property type="term" value="F:ATP hydrolysis activity"/>
    <property type="evidence" value="ECO:0007669"/>
    <property type="project" value="InterPro"/>
</dbReference>
<dbReference type="AlphaFoldDB" id="B8BR80"/>
<dbReference type="KEGG" id="tps:THAPSDRAFT_20874"/>
<feature type="domain" description="ABC transporter" evidence="9">
    <location>
        <begin position="357"/>
        <end position="593"/>
    </location>
</feature>
<gene>
    <name evidence="10" type="ORF">THAPSDRAFT_20874</name>
</gene>
<dbReference type="EMBL" id="CM000638">
    <property type="protein sequence ID" value="EED96488.1"/>
    <property type="molecule type" value="Genomic_DNA"/>
</dbReference>
<feature type="transmembrane region" description="Helical" evidence="8">
    <location>
        <begin position="29"/>
        <end position="47"/>
    </location>
</feature>
<evidence type="ECO:0000256" key="7">
    <source>
        <dbReference type="ARBA" id="ARBA00023136"/>
    </source>
</evidence>
<evidence type="ECO:0000256" key="5">
    <source>
        <dbReference type="ARBA" id="ARBA00022840"/>
    </source>
</evidence>
<dbReference type="HOGENOM" id="CLU_447983_0_0_1"/>
<dbReference type="eggNOG" id="KOG0060">
    <property type="taxonomic scope" value="Eukaryota"/>
</dbReference>
<dbReference type="Pfam" id="PF03649">
    <property type="entry name" value="UPF0014"/>
    <property type="match status" value="1"/>
</dbReference>
<comment type="subcellular location">
    <subcellularLocation>
        <location evidence="1">Membrane</location>
        <topology evidence="1">Multi-pass membrane protein</topology>
    </subcellularLocation>
</comment>
<dbReference type="PROSITE" id="PS50893">
    <property type="entry name" value="ABC_TRANSPORTER_2"/>
    <property type="match status" value="1"/>
</dbReference>
<dbReference type="Gene3D" id="3.40.50.300">
    <property type="entry name" value="P-loop containing nucleotide triphosphate hydrolases"/>
    <property type="match status" value="1"/>
</dbReference>
<dbReference type="PaxDb" id="35128-Thaps20874"/>
<dbReference type="GO" id="GO:0005524">
    <property type="term" value="F:ATP binding"/>
    <property type="evidence" value="ECO:0007669"/>
    <property type="project" value="UniProtKB-KW"/>
</dbReference>
<evidence type="ECO:0000256" key="4">
    <source>
        <dbReference type="ARBA" id="ARBA00022741"/>
    </source>
</evidence>
<dbReference type="GO" id="GO:0005886">
    <property type="term" value="C:plasma membrane"/>
    <property type="evidence" value="ECO:0000318"/>
    <property type="project" value="GO_Central"/>
</dbReference>
<evidence type="ECO:0000259" key="9">
    <source>
        <dbReference type="PROSITE" id="PS50893"/>
    </source>
</evidence>
<feature type="transmembrane region" description="Helical" evidence="8">
    <location>
        <begin position="83"/>
        <end position="101"/>
    </location>
</feature>
<feature type="transmembrane region" description="Helical" evidence="8">
    <location>
        <begin position="246"/>
        <end position="273"/>
    </location>
</feature>
<reference evidence="10 11" key="1">
    <citation type="journal article" date="2004" name="Science">
        <title>The genome of the diatom Thalassiosira pseudonana: ecology, evolution, and metabolism.</title>
        <authorList>
            <person name="Armbrust E.V."/>
            <person name="Berges J.A."/>
            <person name="Bowler C."/>
            <person name="Green B.R."/>
            <person name="Martinez D."/>
            <person name="Putnam N.H."/>
            <person name="Zhou S."/>
            <person name="Allen A.E."/>
            <person name="Apt K.E."/>
            <person name="Bechner M."/>
            <person name="Brzezinski M.A."/>
            <person name="Chaal B.K."/>
            <person name="Chiovitti A."/>
            <person name="Davis A.K."/>
            <person name="Demarest M.S."/>
            <person name="Detter J.C."/>
            <person name="Glavina T."/>
            <person name="Goodstein D."/>
            <person name="Hadi M.Z."/>
            <person name="Hellsten U."/>
            <person name="Hildebrand M."/>
            <person name="Jenkins B.D."/>
            <person name="Jurka J."/>
            <person name="Kapitonov V.V."/>
            <person name="Kroger N."/>
            <person name="Lau W.W."/>
            <person name="Lane T.W."/>
            <person name="Larimer F.W."/>
            <person name="Lippmeier J.C."/>
            <person name="Lucas S."/>
            <person name="Medina M."/>
            <person name="Montsant A."/>
            <person name="Obornik M."/>
            <person name="Parker M.S."/>
            <person name="Palenik B."/>
            <person name="Pazour G.J."/>
            <person name="Richardson P.M."/>
            <person name="Rynearson T.A."/>
            <person name="Saito M.A."/>
            <person name="Schwartz D.C."/>
            <person name="Thamatrakoln K."/>
            <person name="Valentin K."/>
            <person name="Vardi A."/>
            <person name="Wilkerson F.P."/>
            <person name="Rokhsar D.S."/>
        </authorList>
    </citation>
    <scope>NUCLEOTIDE SEQUENCE [LARGE SCALE GENOMIC DNA]</scope>
    <source>
        <strain evidence="10 11">CCMP1335</strain>
    </source>
</reference>
<dbReference type="RefSeq" id="XP_002286847.1">
    <property type="nucleotide sequence ID" value="XM_002286811.1"/>
</dbReference>
<dbReference type="Proteomes" id="UP000001449">
    <property type="component" value="Chromosome 1"/>
</dbReference>
<dbReference type="InterPro" id="IPR003439">
    <property type="entry name" value="ABC_transporter-like_ATP-bd"/>
</dbReference>
<organism evidence="10 11">
    <name type="scientific">Thalassiosira pseudonana</name>
    <name type="common">Marine diatom</name>
    <name type="synonym">Cyclotella nana</name>
    <dbReference type="NCBI Taxonomy" id="35128"/>
    <lineage>
        <taxon>Eukaryota</taxon>
        <taxon>Sar</taxon>
        <taxon>Stramenopiles</taxon>
        <taxon>Ochrophyta</taxon>
        <taxon>Bacillariophyta</taxon>
        <taxon>Coscinodiscophyceae</taxon>
        <taxon>Thalassiosirophycidae</taxon>
        <taxon>Thalassiosirales</taxon>
        <taxon>Thalassiosiraceae</taxon>
        <taxon>Thalassiosira</taxon>
    </lineage>
</organism>
<dbReference type="PANTHER" id="PTHR30028">
    <property type="entry name" value="UPF0014 INNER MEMBRANE PROTEIN YBBM-RELATED"/>
    <property type="match status" value="1"/>
</dbReference>
<keyword evidence="11" id="KW-1185">Reference proteome</keyword>
<reference evidence="10 11" key="2">
    <citation type="journal article" date="2008" name="Nature">
        <title>The Phaeodactylum genome reveals the evolutionary history of diatom genomes.</title>
        <authorList>
            <person name="Bowler C."/>
            <person name="Allen A.E."/>
            <person name="Badger J.H."/>
            <person name="Grimwood J."/>
            <person name="Jabbari K."/>
            <person name="Kuo A."/>
            <person name="Maheswari U."/>
            <person name="Martens C."/>
            <person name="Maumus F."/>
            <person name="Otillar R.P."/>
            <person name="Rayko E."/>
            <person name="Salamov A."/>
            <person name="Vandepoele K."/>
            <person name="Beszteri B."/>
            <person name="Gruber A."/>
            <person name="Heijde M."/>
            <person name="Katinka M."/>
            <person name="Mock T."/>
            <person name="Valentin K."/>
            <person name="Verret F."/>
            <person name="Berges J.A."/>
            <person name="Brownlee C."/>
            <person name="Cadoret J.P."/>
            <person name="Chiovitti A."/>
            <person name="Choi C.J."/>
            <person name="Coesel S."/>
            <person name="De Martino A."/>
            <person name="Detter J.C."/>
            <person name="Durkin C."/>
            <person name="Falciatore A."/>
            <person name="Fournet J."/>
            <person name="Haruta M."/>
            <person name="Huysman M.J."/>
            <person name="Jenkins B.D."/>
            <person name="Jiroutova K."/>
            <person name="Jorgensen R.E."/>
            <person name="Joubert Y."/>
            <person name="Kaplan A."/>
            <person name="Kroger N."/>
            <person name="Kroth P.G."/>
            <person name="La Roche J."/>
            <person name="Lindquist E."/>
            <person name="Lommer M."/>
            <person name="Martin-Jezequel V."/>
            <person name="Lopez P.J."/>
            <person name="Lucas S."/>
            <person name="Mangogna M."/>
            <person name="McGinnis K."/>
            <person name="Medlin L.K."/>
            <person name="Montsant A."/>
            <person name="Oudot-Le Secq M.P."/>
            <person name="Napoli C."/>
            <person name="Obornik M."/>
            <person name="Parker M.S."/>
            <person name="Petit J.L."/>
            <person name="Porcel B.M."/>
            <person name="Poulsen N."/>
            <person name="Robison M."/>
            <person name="Rychlewski L."/>
            <person name="Rynearson T.A."/>
            <person name="Schmutz J."/>
            <person name="Shapiro H."/>
            <person name="Siaut M."/>
            <person name="Stanley M."/>
            <person name="Sussman M.R."/>
            <person name="Taylor A.R."/>
            <person name="Vardi A."/>
            <person name="von Dassow P."/>
            <person name="Vyverman W."/>
            <person name="Willis A."/>
            <person name="Wyrwicz L.S."/>
            <person name="Rokhsar D.S."/>
            <person name="Weissenbach J."/>
            <person name="Armbrust E.V."/>
            <person name="Green B.R."/>
            <person name="Van de Peer Y."/>
            <person name="Grigoriev I.V."/>
        </authorList>
    </citation>
    <scope>NUCLEOTIDE SEQUENCE [LARGE SCALE GENOMIC DNA]</scope>
    <source>
        <strain evidence="10 11">CCMP1335</strain>
    </source>
</reference>
<dbReference type="PANTHER" id="PTHR30028:SF0">
    <property type="entry name" value="PROTEIN ALUMINUM SENSITIVE 3"/>
    <property type="match status" value="1"/>
</dbReference>
<accession>B8BR80</accession>
<name>B8BR80_THAPS</name>
<dbReference type="InterPro" id="IPR005226">
    <property type="entry name" value="UPF0014_fam"/>
</dbReference>
<evidence type="ECO:0000256" key="8">
    <source>
        <dbReference type="SAM" id="Phobius"/>
    </source>
</evidence>
<keyword evidence="4" id="KW-0547">Nucleotide-binding</keyword>
<evidence type="ECO:0000256" key="6">
    <source>
        <dbReference type="ARBA" id="ARBA00022989"/>
    </source>
</evidence>
<comment type="similarity">
    <text evidence="2">Belongs to the UPF0014 family.</text>
</comment>
<feature type="transmembrane region" description="Helical" evidence="8">
    <location>
        <begin position="218"/>
        <end position="240"/>
    </location>
</feature>
<keyword evidence="5" id="KW-0067">ATP-binding</keyword>